<reference evidence="3 4" key="1">
    <citation type="submission" date="2016-03" db="EMBL/GenBank/DDBJ databases">
        <title>Whole genome sequencing of Grifola frondosa 9006-11.</title>
        <authorList>
            <person name="Min B."/>
            <person name="Park H."/>
            <person name="Kim J.-G."/>
            <person name="Cho H."/>
            <person name="Oh Y.-L."/>
            <person name="Kong W.-S."/>
            <person name="Choi I.-G."/>
        </authorList>
    </citation>
    <scope>NUCLEOTIDE SEQUENCE [LARGE SCALE GENOMIC DNA]</scope>
    <source>
        <strain evidence="3 4">9006-11</strain>
    </source>
</reference>
<dbReference type="Pfam" id="PF12867">
    <property type="entry name" value="DinB_2"/>
    <property type="match status" value="1"/>
</dbReference>
<dbReference type="PANTHER" id="PTHR43397:SF1">
    <property type="entry name" value="ERGOTHIONEINE BIOSYNTHESIS PROTEIN 1"/>
    <property type="match status" value="1"/>
</dbReference>
<evidence type="ECO:0000259" key="2">
    <source>
        <dbReference type="Pfam" id="PF12867"/>
    </source>
</evidence>
<proteinExistence type="predicted"/>
<feature type="region of interest" description="Disordered" evidence="1">
    <location>
        <begin position="1"/>
        <end position="24"/>
    </location>
</feature>
<evidence type="ECO:0000256" key="1">
    <source>
        <dbReference type="SAM" id="MobiDB-lite"/>
    </source>
</evidence>
<gene>
    <name evidence="3" type="ORF">A0H81_08153</name>
</gene>
<feature type="region of interest" description="Disordered" evidence="1">
    <location>
        <begin position="395"/>
        <end position="421"/>
    </location>
</feature>
<dbReference type="AlphaFoldDB" id="A0A1C7M4W6"/>
<dbReference type="SUPFAM" id="SSF56436">
    <property type="entry name" value="C-type lectin-like"/>
    <property type="match status" value="1"/>
</dbReference>
<organism evidence="3 4">
    <name type="scientific">Grifola frondosa</name>
    <name type="common">Maitake</name>
    <name type="synonym">Polyporus frondosus</name>
    <dbReference type="NCBI Taxonomy" id="5627"/>
    <lineage>
        <taxon>Eukaryota</taxon>
        <taxon>Fungi</taxon>
        <taxon>Dikarya</taxon>
        <taxon>Basidiomycota</taxon>
        <taxon>Agaricomycotina</taxon>
        <taxon>Agaricomycetes</taxon>
        <taxon>Polyporales</taxon>
        <taxon>Grifolaceae</taxon>
        <taxon>Grifola</taxon>
    </lineage>
</organism>
<dbReference type="EMBL" id="LUGG01000010">
    <property type="protein sequence ID" value="OBZ71960.1"/>
    <property type="molecule type" value="Genomic_DNA"/>
</dbReference>
<dbReference type="InterPro" id="IPR024775">
    <property type="entry name" value="DinB-like"/>
</dbReference>
<dbReference type="OMA" id="EHDGFHI"/>
<evidence type="ECO:0000313" key="3">
    <source>
        <dbReference type="EMBL" id="OBZ71960.1"/>
    </source>
</evidence>
<dbReference type="Proteomes" id="UP000092993">
    <property type="component" value="Unassembled WGS sequence"/>
</dbReference>
<comment type="caution">
    <text evidence="3">The sequence shown here is derived from an EMBL/GenBank/DDBJ whole genome shotgun (WGS) entry which is preliminary data.</text>
</comment>
<protein>
    <recommendedName>
        <fullName evidence="2">DinB-like domain-containing protein</fullName>
    </recommendedName>
</protein>
<keyword evidence="4" id="KW-1185">Reference proteome</keyword>
<name>A0A1C7M4W6_GRIFR</name>
<dbReference type="InterPro" id="IPR051128">
    <property type="entry name" value="EgtD_Methyltrsf_superfamily"/>
</dbReference>
<feature type="domain" description="DinB-like" evidence="2">
    <location>
        <begin position="213"/>
        <end position="341"/>
    </location>
</feature>
<dbReference type="OrthoDB" id="659at2759"/>
<dbReference type="InterPro" id="IPR016187">
    <property type="entry name" value="CTDL_fold"/>
</dbReference>
<dbReference type="STRING" id="5627.A0A1C7M4W6"/>
<dbReference type="PANTHER" id="PTHR43397">
    <property type="entry name" value="ERGOTHIONEINE BIOSYNTHESIS PROTEIN 1"/>
    <property type="match status" value="1"/>
</dbReference>
<accession>A0A1C7M4W6</accession>
<sequence>MSTSSASSLSSPSLTPSTAPSTPVHSDSPTVYCLILHNPSSAFLKALPIRCGGNDRVLLFNGTGPVKALLSRASEVISDKALLDVEQWESFKEQDDGSEVVYYRSKTAVSKLTCALDTVDFDNLHVQTSVRTDSASLNLFADASLRAVISLQSAFVDPQLTLHILERPALTFPLLSRTPCSALNPTAHPYGMPSLSSFQDGWAAWDLITLGMIPPSLLHSKPIDLRHKPLFYLGHLPTFLNLLLTAHLRESPVPPARFTAIFERGIDPHVDDPDYCHPHSEVPIRDEDWPALPEVLAYRDRVRERLIKLYEELEAGTRVLTRRLVRTLVMILEHDGFHIETLLYILIQRSGSGMLPPPGFASPPWAHLAEQWDVIPAPTTPRAVLGPSAVVMGHDDQEPDDLLPEHERPLNGVPSLTGSSSRSGVERARAVWDMPISWVEEDGEIKVRTLYGPIAMKYAQHWPVLTSYDDFATYASSKGGRIPTEPELRLFLDTYQIGYEEGANTGFRNWHPMPATAGGSDNKGRGSNGGVWEWSSTTLASHEGFEGTTIFPGYSSDFFDPSIRLCLVPRMPLFRASEIVVQSVISISTIILIHGLGRGWPMT</sequence>
<evidence type="ECO:0000313" key="4">
    <source>
        <dbReference type="Proteomes" id="UP000092993"/>
    </source>
</evidence>
<feature type="compositionally biased region" description="Low complexity" evidence="1">
    <location>
        <begin position="1"/>
        <end position="23"/>
    </location>
</feature>